<comment type="caution">
    <text evidence="1">The sequence shown here is derived from an EMBL/GenBank/DDBJ whole genome shotgun (WGS) entry which is preliminary data.</text>
</comment>
<accession>A0A0P8Z8Y8</accession>
<name>A0A0P8Z8Y8_PSEFL</name>
<proteinExistence type="predicted"/>
<evidence type="ECO:0000313" key="2">
    <source>
        <dbReference type="Proteomes" id="UP000050349"/>
    </source>
</evidence>
<sequence>MDLFIADSDVIQTSQMADVDYPSRAFHSTLHQIQQSCAACQESSLGSADFLACDVQGVWANVVERSHALPSCKRAAAVRTAVTMCG</sequence>
<dbReference type="EMBL" id="LJXB01000038">
    <property type="protein sequence ID" value="KPU62013.1"/>
    <property type="molecule type" value="Genomic_DNA"/>
</dbReference>
<protein>
    <submittedName>
        <fullName evidence="1">Uncharacterized protein</fullName>
    </submittedName>
</protein>
<evidence type="ECO:0000313" key="1">
    <source>
        <dbReference type="EMBL" id="KPU62013.1"/>
    </source>
</evidence>
<dbReference type="AlphaFoldDB" id="A0A0P8Z8Y8"/>
<dbReference type="Proteomes" id="UP000050349">
    <property type="component" value="Unassembled WGS sequence"/>
</dbReference>
<gene>
    <name evidence="1" type="ORF">AN403_5954</name>
</gene>
<organism evidence="1 2">
    <name type="scientific">Pseudomonas fluorescens</name>
    <dbReference type="NCBI Taxonomy" id="294"/>
    <lineage>
        <taxon>Bacteria</taxon>
        <taxon>Pseudomonadati</taxon>
        <taxon>Pseudomonadota</taxon>
        <taxon>Gammaproteobacteria</taxon>
        <taxon>Pseudomonadales</taxon>
        <taxon>Pseudomonadaceae</taxon>
        <taxon>Pseudomonas</taxon>
    </lineage>
</organism>
<reference evidence="1 2" key="1">
    <citation type="submission" date="2015-09" db="EMBL/GenBank/DDBJ databases">
        <authorList>
            <person name="Jackson K.R."/>
            <person name="Lunt B.L."/>
            <person name="Fisher J.N.B."/>
            <person name="Gardner A.V."/>
            <person name="Bailey M.E."/>
            <person name="Deus L.M."/>
            <person name="Earl A.S."/>
            <person name="Gibby P.D."/>
            <person name="Hartmann K.A."/>
            <person name="Liu J.E."/>
            <person name="Manci A.M."/>
            <person name="Nielsen D.A."/>
            <person name="Solomon M.B."/>
            <person name="Breakwell D.P."/>
            <person name="Burnett S.H."/>
            <person name="Grose J.H."/>
        </authorList>
    </citation>
    <scope>NUCLEOTIDE SEQUENCE [LARGE SCALE GENOMIC DNA]</scope>
    <source>
        <strain evidence="1 2">S613</strain>
    </source>
</reference>